<dbReference type="InterPro" id="IPR017911">
    <property type="entry name" value="MacB-like_ATP-bd"/>
</dbReference>
<dbReference type="GO" id="GO:0005524">
    <property type="term" value="F:ATP binding"/>
    <property type="evidence" value="ECO:0007669"/>
    <property type="project" value="UniProtKB-KW"/>
</dbReference>
<dbReference type="RefSeq" id="WP_231578857.1">
    <property type="nucleotide sequence ID" value="NZ_KQ033885.1"/>
</dbReference>
<dbReference type="PANTHER" id="PTHR24220">
    <property type="entry name" value="IMPORT ATP-BINDING PROTEIN"/>
    <property type="match status" value="1"/>
</dbReference>
<keyword evidence="3" id="KW-0067">ATP-binding</keyword>
<dbReference type="GO" id="GO:0022857">
    <property type="term" value="F:transmembrane transporter activity"/>
    <property type="evidence" value="ECO:0007669"/>
    <property type="project" value="TreeGrafter"/>
</dbReference>
<dbReference type="InterPro" id="IPR027417">
    <property type="entry name" value="P-loop_NTPase"/>
</dbReference>
<dbReference type="CDD" id="cd03255">
    <property type="entry name" value="ABC_MJ0796_LolCDE_FtsE"/>
    <property type="match status" value="1"/>
</dbReference>
<name>A0A0F4KV41_9BIFI</name>
<dbReference type="PROSITE" id="PS50893">
    <property type="entry name" value="ABC_TRANSPORTER_2"/>
    <property type="match status" value="1"/>
</dbReference>
<dbReference type="SMART" id="SM00382">
    <property type="entry name" value="AAA"/>
    <property type="match status" value="1"/>
</dbReference>
<evidence type="ECO:0000256" key="1">
    <source>
        <dbReference type="ARBA" id="ARBA00022448"/>
    </source>
</evidence>
<evidence type="ECO:0000256" key="3">
    <source>
        <dbReference type="ARBA" id="ARBA00022840"/>
    </source>
</evidence>
<dbReference type="PATRIC" id="fig|1684.5.peg.1029"/>
<dbReference type="InterPro" id="IPR003439">
    <property type="entry name" value="ABC_transporter-like_ATP-bd"/>
</dbReference>
<evidence type="ECO:0000259" key="5">
    <source>
        <dbReference type="PROSITE" id="PS50893"/>
    </source>
</evidence>
<sequence>MKHGAKTRSSSDSSSGAGKPRQIAQVAIKAKGLTKDYGSGENLVHALRGVDVEFERGRFTVIMGPSGSGKSTLMHTLAGLDTVTSGHVYLNGTDAVGVKGRRAHRQGGRRGVVDLTKLNDNQLTLLRRQSLGFIFQSFNLLPMFTAKQNILMPLILDGAKPDTAWLDVLAKTLGLEERLSHRPSELSGGQQQRVAIARALITKPSIVFADEPTGNLDTASSTEVLSFLRDSVRELGQTIIMVTHDVFAASFADRALVFADGRIVADQDRPTVDSMNSLLSEEVMASADTADSAAHR</sequence>
<dbReference type="AlphaFoldDB" id="A0A0F4KV41"/>
<keyword evidence="1" id="KW-0813">Transport</keyword>
<dbReference type="EMBL" id="JWMF01000007">
    <property type="protein sequence ID" value="KJY50285.1"/>
    <property type="molecule type" value="Genomic_DNA"/>
</dbReference>
<protein>
    <submittedName>
        <fullName evidence="6">ABC transporter, ATP binding protein, putative The Lipoprotein Translocase (LPT) Family</fullName>
    </submittedName>
</protein>
<evidence type="ECO:0000313" key="7">
    <source>
        <dbReference type="Proteomes" id="UP000033567"/>
    </source>
</evidence>
<feature type="domain" description="ABC transporter" evidence="5">
    <location>
        <begin position="28"/>
        <end position="285"/>
    </location>
</feature>
<dbReference type="InterPro" id="IPR003593">
    <property type="entry name" value="AAA+_ATPase"/>
</dbReference>
<organism evidence="6 7">
    <name type="scientific">Bifidobacterium mellis</name>
    <dbReference type="NCBI Taxonomy" id="1293823"/>
    <lineage>
        <taxon>Bacteria</taxon>
        <taxon>Bacillati</taxon>
        <taxon>Actinomycetota</taxon>
        <taxon>Actinomycetes</taxon>
        <taxon>Bifidobacteriales</taxon>
        <taxon>Bifidobacteriaceae</taxon>
        <taxon>Bifidobacterium</taxon>
    </lineage>
</organism>
<keyword evidence="2" id="KW-0547">Nucleotide-binding</keyword>
<dbReference type="Proteomes" id="UP000033567">
    <property type="component" value="Unassembled WGS sequence"/>
</dbReference>
<feature type="region of interest" description="Disordered" evidence="4">
    <location>
        <begin position="1"/>
        <end position="21"/>
    </location>
</feature>
<evidence type="ECO:0000313" key="6">
    <source>
        <dbReference type="EMBL" id="KJY50285.1"/>
    </source>
</evidence>
<evidence type="ECO:0000256" key="4">
    <source>
        <dbReference type="SAM" id="MobiDB-lite"/>
    </source>
</evidence>
<dbReference type="SUPFAM" id="SSF52540">
    <property type="entry name" value="P-loop containing nucleoside triphosphate hydrolases"/>
    <property type="match status" value="1"/>
</dbReference>
<reference evidence="6 7" key="1">
    <citation type="submission" date="2014-12" db="EMBL/GenBank/DDBJ databases">
        <title>Comparative genomics of the lactic acid bacteria isolated from the honey bee gut.</title>
        <authorList>
            <person name="Ellegaard K.M."/>
            <person name="Tamarit D."/>
            <person name="Javelind E."/>
            <person name="Olofsson T."/>
            <person name="Andersson S.G."/>
            <person name="Vasquez A."/>
        </authorList>
    </citation>
    <scope>NUCLEOTIDE SEQUENCE [LARGE SCALE GENOMIC DNA]</scope>
    <source>
        <strain evidence="6 7">Bin7</strain>
    </source>
</reference>
<dbReference type="PROSITE" id="PS00211">
    <property type="entry name" value="ABC_TRANSPORTER_1"/>
    <property type="match status" value="1"/>
</dbReference>
<dbReference type="Gene3D" id="3.40.50.300">
    <property type="entry name" value="P-loop containing nucleotide triphosphate hydrolases"/>
    <property type="match status" value="1"/>
</dbReference>
<gene>
    <name evidence="6" type="ORF">JF70_09780</name>
</gene>
<dbReference type="InterPro" id="IPR017871">
    <property type="entry name" value="ABC_transporter-like_CS"/>
</dbReference>
<accession>A0A0F4KV41</accession>
<keyword evidence="7" id="KW-1185">Reference proteome</keyword>
<keyword evidence="6" id="KW-0449">Lipoprotein</keyword>
<comment type="caution">
    <text evidence="6">The sequence shown here is derived from an EMBL/GenBank/DDBJ whole genome shotgun (WGS) entry which is preliminary data.</text>
</comment>
<dbReference type="Pfam" id="PF00005">
    <property type="entry name" value="ABC_tran"/>
    <property type="match status" value="1"/>
</dbReference>
<dbReference type="GO" id="GO:0005886">
    <property type="term" value="C:plasma membrane"/>
    <property type="evidence" value="ECO:0007669"/>
    <property type="project" value="TreeGrafter"/>
</dbReference>
<evidence type="ECO:0000256" key="2">
    <source>
        <dbReference type="ARBA" id="ARBA00022741"/>
    </source>
</evidence>
<proteinExistence type="predicted"/>
<dbReference type="InterPro" id="IPR015854">
    <property type="entry name" value="ABC_transpr_LolD-like"/>
</dbReference>
<dbReference type="PANTHER" id="PTHR24220:SF685">
    <property type="entry name" value="ABC TRANSPORTER RELATED"/>
    <property type="match status" value="1"/>
</dbReference>
<dbReference type="GO" id="GO:0016887">
    <property type="term" value="F:ATP hydrolysis activity"/>
    <property type="evidence" value="ECO:0007669"/>
    <property type="project" value="InterPro"/>
</dbReference>